<dbReference type="EMBL" id="BDDD01004174">
    <property type="protein sequence ID" value="GAV87103.1"/>
    <property type="molecule type" value="Genomic_DNA"/>
</dbReference>
<feature type="domain" description="Ubiquitin fusion degradation protein UFD1 N-terminal subdomain 1" evidence="3">
    <location>
        <begin position="18"/>
        <end position="98"/>
    </location>
</feature>
<dbReference type="STRING" id="3775.A0A1Q3D467"/>
<dbReference type="InterPro" id="IPR042299">
    <property type="entry name" value="Ufd1-like_Nn"/>
</dbReference>
<evidence type="ECO:0000313" key="5">
    <source>
        <dbReference type="EMBL" id="GAV87103.1"/>
    </source>
</evidence>
<protein>
    <submittedName>
        <fullName evidence="5">UFD1 domain-containing protein</fullName>
    </submittedName>
</protein>
<reference evidence="6" key="1">
    <citation type="submission" date="2016-04" db="EMBL/GenBank/DDBJ databases">
        <title>Cephalotus genome sequencing.</title>
        <authorList>
            <person name="Fukushima K."/>
            <person name="Hasebe M."/>
            <person name="Fang X."/>
        </authorList>
    </citation>
    <scope>NUCLEOTIDE SEQUENCE [LARGE SCALE GENOMIC DNA]</scope>
    <source>
        <strain evidence="6">cv. St1</strain>
    </source>
</reference>
<gene>
    <name evidence="5" type="ORF">CFOL_v3_30529</name>
</gene>
<comment type="caution">
    <text evidence="5">The sequence shown here is derived from an EMBL/GenBank/DDBJ whole genome shotgun (WGS) entry which is preliminary data.</text>
</comment>
<dbReference type="Pfam" id="PF03152">
    <property type="entry name" value="UFD1_N1"/>
    <property type="match status" value="1"/>
</dbReference>
<dbReference type="PANTHER" id="PTHR12555">
    <property type="entry name" value="UBIQUITIN FUSION DEGRADATON PROTEIN 1"/>
    <property type="match status" value="1"/>
</dbReference>
<dbReference type="GO" id="GO:0006511">
    <property type="term" value="P:ubiquitin-dependent protein catabolic process"/>
    <property type="evidence" value="ECO:0007669"/>
    <property type="project" value="InterPro"/>
</dbReference>
<dbReference type="InterPro" id="IPR055417">
    <property type="entry name" value="UFD1_N1"/>
</dbReference>
<proteinExistence type="inferred from homology"/>
<dbReference type="AlphaFoldDB" id="A0A1Q3D467"/>
<comment type="similarity">
    <text evidence="1">Belongs to the UFD1 family.</text>
</comment>
<keyword evidence="6" id="KW-1185">Reference proteome</keyword>
<dbReference type="GO" id="GO:0031593">
    <property type="term" value="F:polyubiquitin modification-dependent protein binding"/>
    <property type="evidence" value="ECO:0007669"/>
    <property type="project" value="TreeGrafter"/>
</dbReference>
<evidence type="ECO:0000256" key="1">
    <source>
        <dbReference type="ARBA" id="ARBA00006043"/>
    </source>
</evidence>
<dbReference type="Proteomes" id="UP000187406">
    <property type="component" value="Unassembled WGS sequence"/>
</dbReference>
<sequence>MDHRESDNSFERFYRCFKKNEESGDKILMPPSALDSLVASYIQWPLLFELRNPINDRVSHCGVLEFIADEGTINLPRWMMENMNLEEGQIVIVKNVELEKGTYVKLQPHTKKFVELSNPKAILETQLRSFSCLTTGDTIMVMHNNKKYWIDIIETSPSSAISIIDTDCEVDFAPSLEYKEPERQEEAKIVKETEKQKPAIKKTININCQEKAEVVVEKNQVQAIRWCSKTPRRAADCNRKLFFNVLRRGAGYH</sequence>
<dbReference type="Gene3D" id="2.40.40.50">
    <property type="entry name" value="Ubiquitin fusion degradation protein UFD1, N-terminal domain"/>
    <property type="match status" value="1"/>
</dbReference>
<evidence type="ECO:0000259" key="4">
    <source>
        <dbReference type="Pfam" id="PF24842"/>
    </source>
</evidence>
<dbReference type="InterPro" id="IPR055418">
    <property type="entry name" value="UFD1_N2"/>
</dbReference>
<dbReference type="Pfam" id="PF24842">
    <property type="entry name" value="UFD1_N2"/>
    <property type="match status" value="1"/>
</dbReference>
<accession>A0A1Q3D467</accession>
<keyword evidence="2" id="KW-0833">Ubl conjugation pathway</keyword>
<dbReference type="Gene3D" id="3.10.330.10">
    <property type="match status" value="1"/>
</dbReference>
<dbReference type="GO" id="GO:0036503">
    <property type="term" value="P:ERAD pathway"/>
    <property type="evidence" value="ECO:0007669"/>
    <property type="project" value="TreeGrafter"/>
</dbReference>
<dbReference type="GO" id="GO:0034098">
    <property type="term" value="C:VCP-NPL4-UFD1 AAA ATPase complex"/>
    <property type="evidence" value="ECO:0007669"/>
    <property type="project" value="TreeGrafter"/>
</dbReference>
<organism evidence="5 6">
    <name type="scientific">Cephalotus follicularis</name>
    <name type="common">Albany pitcher plant</name>
    <dbReference type="NCBI Taxonomy" id="3775"/>
    <lineage>
        <taxon>Eukaryota</taxon>
        <taxon>Viridiplantae</taxon>
        <taxon>Streptophyta</taxon>
        <taxon>Embryophyta</taxon>
        <taxon>Tracheophyta</taxon>
        <taxon>Spermatophyta</taxon>
        <taxon>Magnoliopsida</taxon>
        <taxon>eudicotyledons</taxon>
        <taxon>Gunneridae</taxon>
        <taxon>Pentapetalae</taxon>
        <taxon>rosids</taxon>
        <taxon>fabids</taxon>
        <taxon>Oxalidales</taxon>
        <taxon>Cephalotaceae</taxon>
        <taxon>Cephalotus</taxon>
    </lineage>
</organism>
<dbReference type="OrthoDB" id="1722169at2759"/>
<feature type="domain" description="Ubiquitin fusion degradation protein UFD1 N-terminal subdomain 2" evidence="4">
    <location>
        <begin position="100"/>
        <end position="174"/>
    </location>
</feature>
<dbReference type="InterPro" id="IPR004854">
    <property type="entry name" value="Ufd1-like"/>
</dbReference>
<name>A0A1Q3D467_CEPFO</name>
<dbReference type="InParanoid" id="A0A1Q3D467"/>
<evidence type="ECO:0000259" key="3">
    <source>
        <dbReference type="Pfam" id="PF03152"/>
    </source>
</evidence>
<evidence type="ECO:0000256" key="2">
    <source>
        <dbReference type="ARBA" id="ARBA00022786"/>
    </source>
</evidence>
<evidence type="ECO:0000313" key="6">
    <source>
        <dbReference type="Proteomes" id="UP000187406"/>
    </source>
</evidence>
<dbReference type="PANTHER" id="PTHR12555:SF13">
    <property type="entry name" value="UBIQUITIN RECOGNITION FACTOR IN ER-ASSOCIATED DEGRADATION PROTEIN 1"/>
    <property type="match status" value="1"/>
</dbReference>